<dbReference type="Proteomes" id="UP000585272">
    <property type="component" value="Unassembled WGS sequence"/>
</dbReference>
<dbReference type="GO" id="GO:0006355">
    <property type="term" value="P:regulation of DNA-templated transcription"/>
    <property type="evidence" value="ECO:0007669"/>
    <property type="project" value="InterPro"/>
</dbReference>
<dbReference type="InterPro" id="IPR001789">
    <property type="entry name" value="Sig_transdc_resp-reg_receiver"/>
</dbReference>
<accession>A0A840I9R7</accession>
<organism evidence="8 9">
    <name type="scientific">Conexibacter arvalis</name>
    <dbReference type="NCBI Taxonomy" id="912552"/>
    <lineage>
        <taxon>Bacteria</taxon>
        <taxon>Bacillati</taxon>
        <taxon>Actinomycetota</taxon>
        <taxon>Thermoleophilia</taxon>
        <taxon>Solirubrobacterales</taxon>
        <taxon>Conexibacteraceae</taxon>
        <taxon>Conexibacter</taxon>
    </lineage>
</organism>
<dbReference type="Pfam" id="PF00072">
    <property type="entry name" value="Response_reg"/>
    <property type="match status" value="1"/>
</dbReference>
<dbReference type="SUPFAM" id="SSF46894">
    <property type="entry name" value="C-terminal effector domain of the bipartite response regulators"/>
    <property type="match status" value="1"/>
</dbReference>
<evidence type="ECO:0000313" key="8">
    <source>
        <dbReference type="EMBL" id="MBB4660670.1"/>
    </source>
</evidence>
<dbReference type="SMART" id="SM00448">
    <property type="entry name" value="REC"/>
    <property type="match status" value="1"/>
</dbReference>
<dbReference type="InterPro" id="IPR058245">
    <property type="entry name" value="NreC/VraR/RcsB-like_REC"/>
</dbReference>
<evidence type="ECO:0000256" key="2">
    <source>
        <dbReference type="ARBA" id="ARBA00023015"/>
    </source>
</evidence>
<evidence type="ECO:0000259" key="7">
    <source>
        <dbReference type="PROSITE" id="PS50110"/>
    </source>
</evidence>
<comment type="caution">
    <text evidence="8">The sequence shown here is derived from an EMBL/GenBank/DDBJ whole genome shotgun (WGS) entry which is preliminary data.</text>
</comment>
<keyword evidence="4" id="KW-0804">Transcription</keyword>
<dbReference type="PANTHER" id="PTHR43214">
    <property type="entry name" value="TWO-COMPONENT RESPONSE REGULATOR"/>
    <property type="match status" value="1"/>
</dbReference>
<name>A0A840I9R7_9ACTN</name>
<dbReference type="AlphaFoldDB" id="A0A840I9R7"/>
<dbReference type="InterPro" id="IPR000792">
    <property type="entry name" value="Tscrpt_reg_LuxR_C"/>
</dbReference>
<evidence type="ECO:0000256" key="1">
    <source>
        <dbReference type="ARBA" id="ARBA00022553"/>
    </source>
</evidence>
<keyword evidence="9" id="KW-1185">Reference proteome</keyword>
<keyword evidence="2" id="KW-0805">Transcription regulation</keyword>
<feature type="domain" description="Response regulatory" evidence="7">
    <location>
        <begin position="18"/>
        <end position="139"/>
    </location>
</feature>
<dbReference type="InterPro" id="IPR011006">
    <property type="entry name" value="CheY-like_superfamily"/>
</dbReference>
<dbReference type="GO" id="GO:0000160">
    <property type="term" value="P:phosphorelay signal transduction system"/>
    <property type="evidence" value="ECO:0007669"/>
    <property type="project" value="InterPro"/>
</dbReference>
<dbReference type="SMART" id="SM00421">
    <property type="entry name" value="HTH_LUXR"/>
    <property type="match status" value="1"/>
</dbReference>
<dbReference type="CDD" id="cd17535">
    <property type="entry name" value="REC_NarL-like"/>
    <property type="match status" value="1"/>
</dbReference>
<gene>
    <name evidence="8" type="ORF">BDZ31_000243</name>
</gene>
<evidence type="ECO:0000259" key="6">
    <source>
        <dbReference type="PROSITE" id="PS50043"/>
    </source>
</evidence>
<dbReference type="InterPro" id="IPR039420">
    <property type="entry name" value="WalR-like"/>
</dbReference>
<dbReference type="SUPFAM" id="SSF52172">
    <property type="entry name" value="CheY-like"/>
    <property type="match status" value="1"/>
</dbReference>
<sequence length="235" mass="25143">MEAVARADGGTAHASAIRVAIADDSFLVREALAHVLERSGGIEVVAACGDRDGLLRAVEEARPDVVVTDIRMPPSQSDEGLQVAAALRRSHPGVGVVVLSQFADPRYGIALLEEGSDGRAYLLKERVQSGGQLAAAIETVARGGSVVDARVVDGLIAERRRIERSPLAELTPREVEILSHVARGRSNQAIADELVLTKRAVEKHINAIFLKLGLAQAPDVSRRVKAALIYLSERR</sequence>
<dbReference type="PROSITE" id="PS50110">
    <property type="entry name" value="RESPONSE_REGULATORY"/>
    <property type="match status" value="1"/>
</dbReference>
<evidence type="ECO:0000256" key="3">
    <source>
        <dbReference type="ARBA" id="ARBA00023125"/>
    </source>
</evidence>
<evidence type="ECO:0000256" key="4">
    <source>
        <dbReference type="ARBA" id="ARBA00023163"/>
    </source>
</evidence>
<proteinExistence type="predicted"/>
<dbReference type="Pfam" id="PF00196">
    <property type="entry name" value="GerE"/>
    <property type="match status" value="1"/>
</dbReference>
<protein>
    <submittedName>
        <fullName evidence="8">DNA-binding NarL/FixJ family response regulator</fullName>
    </submittedName>
</protein>
<dbReference type="Gene3D" id="3.40.50.2300">
    <property type="match status" value="1"/>
</dbReference>
<dbReference type="InterPro" id="IPR016032">
    <property type="entry name" value="Sig_transdc_resp-reg_C-effctor"/>
</dbReference>
<keyword evidence="1 5" id="KW-0597">Phosphoprotein</keyword>
<dbReference type="PANTHER" id="PTHR43214:SF24">
    <property type="entry name" value="TRANSCRIPTIONAL REGULATORY PROTEIN NARL-RELATED"/>
    <property type="match status" value="1"/>
</dbReference>
<dbReference type="EMBL" id="JACHNU010000001">
    <property type="protein sequence ID" value="MBB4660670.1"/>
    <property type="molecule type" value="Genomic_DNA"/>
</dbReference>
<keyword evidence="3 8" id="KW-0238">DNA-binding</keyword>
<feature type="domain" description="HTH luxR-type" evidence="6">
    <location>
        <begin position="163"/>
        <end position="228"/>
    </location>
</feature>
<feature type="modified residue" description="4-aspartylphosphate" evidence="5">
    <location>
        <position position="69"/>
    </location>
</feature>
<dbReference type="RefSeq" id="WP_183338192.1">
    <property type="nucleotide sequence ID" value="NZ_JACHNU010000001.1"/>
</dbReference>
<evidence type="ECO:0000256" key="5">
    <source>
        <dbReference type="PROSITE-ProRule" id="PRU00169"/>
    </source>
</evidence>
<dbReference type="GO" id="GO:0003677">
    <property type="term" value="F:DNA binding"/>
    <property type="evidence" value="ECO:0007669"/>
    <property type="project" value="UniProtKB-KW"/>
</dbReference>
<reference evidence="8 9" key="1">
    <citation type="submission" date="2020-08" db="EMBL/GenBank/DDBJ databases">
        <title>Genomic Encyclopedia of Archaeal and Bacterial Type Strains, Phase II (KMG-II): from individual species to whole genera.</title>
        <authorList>
            <person name="Goeker M."/>
        </authorList>
    </citation>
    <scope>NUCLEOTIDE SEQUENCE [LARGE SCALE GENOMIC DNA]</scope>
    <source>
        <strain evidence="8 9">DSM 23288</strain>
    </source>
</reference>
<evidence type="ECO:0000313" key="9">
    <source>
        <dbReference type="Proteomes" id="UP000585272"/>
    </source>
</evidence>
<dbReference type="PROSITE" id="PS50043">
    <property type="entry name" value="HTH_LUXR_2"/>
    <property type="match status" value="1"/>
</dbReference>
<dbReference type="PRINTS" id="PR00038">
    <property type="entry name" value="HTHLUXR"/>
</dbReference>
<dbReference type="CDD" id="cd06170">
    <property type="entry name" value="LuxR_C_like"/>
    <property type="match status" value="1"/>
</dbReference>